<evidence type="ECO:0000313" key="3">
    <source>
        <dbReference type="EMBL" id="OHA41475.1"/>
    </source>
</evidence>
<keyword evidence="2" id="KW-0472">Membrane</keyword>
<comment type="caution">
    <text evidence="3">The sequence shown here is derived from an EMBL/GenBank/DDBJ whole genome shotgun (WGS) entry which is preliminary data.</text>
</comment>
<protein>
    <recommendedName>
        <fullName evidence="5">Baseplate protein J-like domain-containing protein</fullName>
    </recommendedName>
</protein>
<dbReference type="Proteomes" id="UP000177269">
    <property type="component" value="Unassembled WGS sequence"/>
</dbReference>
<keyword evidence="2" id="KW-1133">Transmembrane helix</keyword>
<feature type="compositionally biased region" description="Basic and acidic residues" evidence="1">
    <location>
        <begin position="11"/>
        <end position="38"/>
    </location>
</feature>
<evidence type="ECO:0000313" key="4">
    <source>
        <dbReference type="Proteomes" id="UP000177269"/>
    </source>
</evidence>
<dbReference type="EMBL" id="MHSK01000032">
    <property type="protein sequence ID" value="OHA41475.1"/>
    <property type="molecule type" value="Genomic_DNA"/>
</dbReference>
<proteinExistence type="predicted"/>
<evidence type="ECO:0000256" key="2">
    <source>
        <dbReference type="SAM" id="Phobius"/>
    </source>
</evidence>
<evidence type="ECO:0000256" key="1">
    <source>
        <dbReference type="SAM" id="MobiDB-lite"/>
    </source>
</evidence>
<gene>
    <name evidence="3" type="ORF">A3G52_00810</name>
</gene>
<sequence length="439" mass="49407">MQKNKMQDVLPPERRSIRDIPLPRERQRPTEENELPRRMSDVDNVPAVDSLVNPISSEDMSQVEDRHSSRFFLFFSIILGLGALLFAFSTIFAGATVNVTPKTKSIAINDTFTAEKMPGENQVKYNVISVTKNSSRILEAKEEKLVNEKASGKIIIVNNENKDQVLIKNTRFETEEGLIYRIAEQVKVPGKSSSGEGGMLEVTVYADKEGSEFNIGMTDFTIPGFMGDPRHKTIYAKSKTAMTGGHRGIKKIVSPEDEEKAGQEMRKELTSQVIESSRRETPADYVFYDESVNVEFVRELKESGNSIEISEKATGYAFIFDRASLEKSVAERTISSENNYEITVAGLDELSFSRDEESFSGEDPIKFKLAGDATAVWNFDETKVKEALRGKPLSLIEQIISDFNSIDKAEIVMKPFWKRTLPEDLNDIKIVKKIQNKAE</sequence>
<name>A0A1G2NZF0_9BACT</name>
<reference evidence="3 4" key="1">
    <citation type="journal article" date="2016" name="Nat. Commun.">
        <title>Thousands of microbial genomes shed light on interconnected biogeochemical processes in an aquifer system.</title>
        <authorList>
            <person name="Anantharaman K."/>
            <person name="Brown C.T."/>
            <person name="Hug L.A."/>
            <person name="Sharon I."/>
            <person name="Castelle C.J."/>
            <person name="Probst A.J."/>
            <person name="Thomas B.C."/>
            <person name="Singh A."/>
            <person name="Wilkins M.J."/>
            <person name="Karaoz U."/>
            <person name="Brodie E.L."/>
            <person name="Williams K.H."/>
            <person name="Hubbard S.S."/>
            <person name="Banfield J.F."/>
        </authorList>
    </citation>
    <scope>NUCLEOTIDE SEQUENCE [LARGE SCALE GENOMIC DNA]</scope>
</reference>
<accession>A0A1G2NZF0</accession>
<feature type="region of interest" description="Disordered" evidence="1">
    <location>
        <begin position="1"/>
        <end position="38"/>
    </location>
</feature>
<evidence type="ECO:0008006" key="5">
    <source>
        <dbReference type="Google" id="ProtNLM"/>
    </source>
</evidence>
<dbReference type="AlphaFoldDB" id="A0A1G2NZF0"/>
<organism evidence="3 4">
    <name type="scientific">Candidatus Taylorbacteria bacterium RIFCSPLOWO2_12_FULL_43_20</name>
    <dbReference type="NCBI Taxonomy" id="1802332"/>
    <lineage>
        <taxon>Bacteria</taxon>
        <taxon>Candidatus Tayloriibacteriota</taxon>
    </lineage>
</organism>
<feature type="transmembrane region" description="Helical" evidence="2">
    <location>
        <begin position="71"/>
        <end position="95"/>
    </location>
</feature>
<keyword evidence="2" id="KW-0812">Transmembrane</keyword>